<evidence type="ECO:0000256" key="5">
    <source>
        <dbReference type="SAM" id="SignalP"/>
    </source>
</evidence>
<evidence type="ECO:0000256" key="2">
    <source>
        <dbReference type="ARBA" id="ARBA00022737"/>
    </source>
</evidence>
<evidence type="ECO:0000313" key="6">
    <source>
        <dbReference type="EMBL" id="GGX77147.1"/>
    </source>
</evidence>
<keyword evidence="2" id="KW-0677">Repeat</keyword>
<dbReference type="InterPro" id="IPR028994">
    <property type="entry name" value="Integrin_alpha_N"/>
</dbReference>
<accession>A0A918KU89</accession>
<reference evidence="6" key="1">
    <citation type="journal article" date="2014" name="Int. J. Syst. Evol. Microbiol.">
        <title>Complete genome sequence of Corynebacterium casei LMG S-19264T (=DSM 44701T), isolated from a smear-ripened cheese.</title>
        <authorList>
            <consortium name="US DOE Joint Genome Institute (JGI-PGF)"/>
            <person name="Walter F."/>
            <person name="Albersmeier A."/>
            <person name="Kalinowski J."/>
            <person name="Ruckert C."/>
        </authorList>
    </citation>
    <scope>NUCLEOTIDE SEQUENCE</scope>
    <source>
        <strain evidence="6">JCM 4956</strain>
    </source>
</reference>
<keyword evidence="7" id="KW-1185">Reference proteome</keyword>
<dbReference type="Proteomes" id="UP000645555">
    <property type="component" value="Unassembled WGS sequence"/>
</dbReference>
<keyword evidence="3" id="KW-0378">Hydrolase</keyword>
<comment type="caution">
    <text evidence="6">The sequence shown here is derived from an EMBL/GenBank/DDBJ whole genome shotgun (WGS) entry which is preliminary data.</text>
</comment>
<evidence type="ECO:0000256" key="4">
    <source>
        <dbReference type="ARBA" id="ARBA00023180"/>
    </source>
</evidence>
<dbReference type="GO" id="GO:0016787">
    <property type="term" value="F:hydrolase activity"/>
    <property type="evidence" value="ECO:0007669"/>
    <property type="project" value="UniProtKB-KW"/>
</dbReference>
<gene>
    <name evidence="6" type="ORF">GCM10010515_51260</name>
</gene>
<evidence type="ECO:0000256" key="1">
    <source>
        <dbReference type="ARBA" id="ARBA00022729"/>
    </source>
</evidence>
<dbReference type="Pfam" id="PF01839">
    <property type="entry name" value="FG-GAP"/>
    <property type="match status" value="3"/>
</dbReference>
<dbReference type="EMBL" id="BMWD01000020">
    <property type="protein sequence ID" value="GGX77147.1"/>
    <property type="molecule type" value="Genomic_DNA"/>
</dbReference>
<dbReference type="PROSITE" id="PS51470">
    <property type="entry name" value="FG_GAP"/>
    <property type="match status" value="1"/>
</dbReference>
<dbReference type="SUPFAM" id="SSF69318">
    <property type="entry name" value="Integrin alpha N-terminal domain"/>
    <property type="match status" value="1"/>
</dbReference>
<evidence type="ECO:0000313" key="7">
    <source>
        <dbReference type="Proteomes" id="UP000645555"/>
    </source>
</evidence>
<dbReference type="InterPro" id="IPR013517">
    <property type="entry name" value="FG-GAP"/>
</dbReference>
<feature type="signal peptide" evidence="5">
    <location>
        <begin position="1"/>
        <end position="23"/>
    </location>
</feature>
<dbReference type="Pfam" id="PF13517">
    <property type="entry name" value="FG-GAP_3"/>
    <property type="match status" value="1"/>
</dbReference>
<evidence type="ECO:0000256" key="3">
    <source>
        <dbReference type="ARBA" id="ARBA00022801"/>
    </source>
</evidence>
<dbReference type="Gene3D" id="2.130.10.130">
    <property type="entry name" value="Integrin alpha, N-terminal"/>
    <property type="match status" value="2"/>
</dbReference>
<dbReference type="Gene3D" id="2.40.128.340">
    <property type="match status" value="1"/>
</dbReference>
<organism evidence="6 7">
    <name type="scientific">Streptomyces fructofermentans</name>
    <dbReference type="NCBI Taxonomy" id="152141"/>
    <lineage>
        <taxon>Bacteria</taxon>
        <taxon>Bacillati</taxon>
        <taxon>Actinomycetota</taxon>
        <taxon>Actinomycetes</taxon>
        <taxon>Kitasatosporales</taxon>
        <taxon>Streptomycetaceae</taxon>
        <taxon>Streptomyces</taxon>
    </lineage>
</organism>
<dbReference type="AlphaFoldDB" id="A0A918KU89"/>
<keyword evidence="4" id="KW-0325">Glycoprotein</keyword>
<dbReference type="PANTHER" id="PTHR23221">
    <property type="entry name" value="GLYCOSYLPHOSPHATIDYLINOSITOL PHOSPHOLIPASE D"/>
    <property type="match status" value="1"/>
</dbReference>
<dbReference type="SMART" id="SM00191">
    <property type="entry name" value="Int_alpha"/>
    <property type="match status" value="4"/>
</dbReference>
<dbReference type="InterPro" id="IPR013519">
    <property type="entry name" value="Int_alpha_beta-p"/>
</dbReference>
<reference evidence="6" key="2">
    <citation type="submission" date="2020-09" db="EMBL/GenBank/DDBJ databases">
        <authorList>
            <person name="Sun Q."/>
            <person name="Ohkuma M."/>
        </authorList>
    </citation>
    <scope>NUCLEOTIDE SEQUENCE</scope>
    <source>
        <strain evidence="6">JCM 4956</strain>
    </source>
</reference>
<dbReference type="RefSeq" id="WP_190037927.1">
    <property type="nucleotide sequence ID" value="NZ_BMWD01000020.1"/>
</dbReference>
<feature type="chain" id="PRO_5039018426" description="Integrin-like protein" evidence="5">
    <location>
        <begin position="24"/>
        <end position="475"/>
    </location>
</feature>
<protein>
    <recommendedName>
        <fullName evidence="8">Integrin-like protein</fullName>
    </recommendedName>
</protein>
<dbReference type="PANTHER" id="PTHR23221:SF7">
    <property type="entry name" value="PHOSPHATIDYLINOSITOL-GLYCAN-SPECIFIC PHOSPHOLIPASE D"/>
    <property type="match status" value="1"/>
</dbReference>
<name>A0A918KU89_9ACTN</name>
<sequence length="475" mass="45828">MRRKTLSAVVLCASAAIGGSVLAVPPASAAPTVRSDFNGDGYADLAVGVPGGTADGKARAGFVSVLWGSVDGLGGSASRIGQAASGIPGTPETGDQFGFAVQSGDLNGDGYGDLAVTAPGEQTGGGSAHEGAAYVLWGSEDGLRSGFTAAKGRGDVRLGRLLTVGDYDGDGTADLALAQNGEEGGATVLRPGPLAPGTSTDATLVSAYGFGDARALATGDFDGDGTDDLAAAYSGLEIGGTHVRSLASGSWKDIWTASDSGSALAAGDFDGDGTADLAIGLVEPDAEADGTYCEDRLGGAVATVLGAAGTTLGGPASCTTQSSPSVGGAAEPEDNFGAALAAADLDGDGSDALLVGASHEAIGTAERAGAYWELRTGGDGALTGPAVNQDSAGVAGTAETGDLFGAALSAGPYSGSAHADQAVGAPGEAVSADDLRGGVWYRPSAGTAPRPPAVSLTPGRLGATGAVAYGGVLAR</sequence>
<evidence type="ECO:0008006" key="8">
    <source>
        <dbReference type="Google" id="ProtNLM"/>
    </source>
</evidence>
<keyword evidence="1 5" id="KW-0732">Signal</keyword>
<proteinExistence type="predicted"/>